<dbReference type="SUPFAM" id="SSF53067">
    <property type="entry name" value="Actin-like ATPase domain"/>
    <property type="match status" value="1"/>
</dbReference>
<protein>
    <submittedName>
        <fullName evidence="4">Heat shock protein 70 A1-like protein</fullName>
    </submittedName>
</protein>
<name>A0A443RY94_9ACAR</name>
<dbReference type="GO" id="GO:0140662">
    <property type="term" value="F:ATP-dependent protein folding chaperone"/>
    <property type="evidence" value="ECO:0007669"/>
    <property type="project" value="InterPro"/>
</dbReference>
<proteinExistence type="inferred from homology"/>
<dbReference type="FunFam" id="3.30.420.40:FF:000028">
    <property type="entry name" value="heat shock 70 kDa protein-like"/>
    <property type="match status" value="1"/>
</dbReference>
<evidence type="ECO:0000256" key="3">
    <source>
        <dbReference type="ARBA" id="ARBA00022840"/>
    </source>
</evidence>
<dbReference type="GO" id="GO:0005524">
    <property type="term" value="F:ATP binding"/>
    <property type="evidence" value="ECO:0007669"/>
    <property type="project" value="UniProtKB-KW"/>
</dbReference>
<organism evidence="4 5">
    <name type="scientific">Leptotrombidium deliense</name>
    <dbReference type="NCBI Taxonomy" id="299467"/>
    <lineage>
        <taxon>Eukaryota</taxon>
        <taxon>Metazoa</taxon>
        <taxon>Ecdysozoa</taxon>
        <taxon>Arthropoda</taxon>
        <taxon>Chelicerata</taxon>
        <taxon>Arachnida</taxon>
        <taxon>Acari</taxon>
        <taxon>Acariformes</taxon>
        <taxon>Trombidiformes</taxon>
        <taxon>Prostigmata</taxon>
        <taxon>Anystina</taxon>
        <taxon>Parasitengona</taxon>
        <taxon>Trombiculoidea</taxon>
        <taxon>Trombiculidae</taxon>
        <taxon>Leptotrombidium</taxon>
    </lineage>
</organism>
<dbReference type="InterPro" id="IPR043129">
    <property type="entry name" value="ATPase_NBD"/>
</dbReference>
<dbReference type="InterPro" id="IPR018181">
    <property type="entry name" value="Heat_shock_70_CS"/>
</dbReference>
<sequence>MASIGIDLGTTHSCVTVYAQGRVEVFENDHGTQITPSTLSSILG</sequence>
<dbReference type="Pfam" id="PF00012">
    <property type="entry name" value="HSP70"/>
    <property type="match status" value="1"/>
</dbReference>
<dbReference type="Proteomes" id="UP000288716">
    <property type="component" value="Unassembled WGS sequence"/>
</dbReference>
<keyword evidence="2" id="KW-0547">Nucleotide-binding</keyword>
<keyword evidence="4" id="KW-0346">Stress response</keyword>
<dbReference type="Gene3D" id="3.30.420.40">
    <property type="match status" value="1"/>
</dbReference>
<comment type="similarity">
    <text evidence="1">Belongs to the heat shock protein 70 family.</text>
</comment>
<dbReference type="EMBL" id="NCKV01018184">
    <property type="protein sequence ID" value="RWS20342.1"/>
    <property type="molecule type" value="Genomic_DNA"/>
</dbReference>
<accession>A0A443RY94</accession>
<dbReference type="PROSITE" id="PS00297">
    <property type="entry name" value="HSP70_1"/>
    <property type="match status" value="1"/>
</dbReference>
<evidence type="ECO:0000313" key="4">
    <source>
        <dbReference type="EMBL" id="RWS20342.1"/>
    </source>
</evidence>
<dbReference type="STRING" id="299467.A0A443RY94"/>
<dbReference type="PRINTS" id="PR00301">
    <property type="entry name" value="HEATSHOCK70"/>
</dbReference>
<evidence type="ECO:0000256" key="1">
    <source>
        <dbReference type="ARBA" id="ARBA00007381"/>
    </source>
</evidence>
<evidence type="ECO:0000313" key="5">
    <source>
        <dbReference type="Proteomes" id="UP000288716"/>
    </source>
</evidence>
<comment type="caution">
    <text evidence="4">The sequence shown here is derived from an EMBL/GenBank/DDBJ whole genome shotgun (WGS) entry which is preliminary data.</text>
</comment>
<gene>
    <name evidence="4" type="ORF">B4U80_11181</name>
</gene>
<reference evidence="4 5" key="1">
    <citation type="journal article" date="2018" name="Gigascience">
        <title>Genomes of trombidid mites reveal novel predicted allergens and laterally-transferred genes associated with secondary metabolism.</title>
        <authorList>
            <person name="Dong X."/>
            <person name="Chaisiri K."/>
            <person name="Xia D."/>
            <person name="Armstrong S.D."/>
            <person name="Fang Y."/>
            <person name="Donnelly M.J."/>
            <person name="Kadowaki T."/>
            <person name="McGarry J.W."/>
            <person name="Darby A.C."/>
            <person name="Makepeace B.L."/>
        </authorList>
    </citation>
    <scope>NUCLEOTIDE SEQUENCE [LARGE SCALE GENOMIC DNA]</scope>
    <source>
        <strain evidence="4">UoL-UT</strain>
    </source>
</reference>
<dbReference type="VEuPathDB" id="VectorBase:LDEU011698"/>
<keyword evidence="3" id="KW-0067">ATP-binding</keyword>
<keyword evidence="5" id="KW-1185">Reference proteome</keyword>
<dbReference type="InterPro" id="IPR013126">
    <property type="entry name" value="Hsp_70_fam"/>
</dbReference>
<dbReference type="OrthoDB" id="6511113at2759"/>
<evidence type="ECO:0000256" key="2">
    <source>
        <dbReference type="ARBA" id="ARBA00022741"/>
    </source>
</evidence>
<dbReference type="AlphaFoldDB" id="A0A443RY94"/>